<dbReference type="EMBL" id="JBHUFC010000025">
    <property type="protein sequence ID" value="MFD1789798.1"/>
    <property type="molecule type" value="Genomic_DNA"/>
</dbReference>
<dbReference type="Proteomes" id="UP001597283">
    <property type="component" value="Unassembled WGS sequence"/>
</dbReference>
<name>A0ABW4NI16_9SPHN</name>
<dbReference type="RefSeq" id="WP_380942042.1">
    <property type="nucleotide sequence ID" value="NZ_JBHUFC010000025.1"/>
</dbReference>
<evidence type="ECO:0000313" key="2">
    <source>
        <dbReference type="EMBL" id="MFD1789798.1"/>
    </source>
</evidence>
<feature type="domain" description="DUF6894" evidence="1">
    <location>
        <begin position="3"/>
        <end position="69"/>
    </location>
</feature>
<keyword evidence="3" id="KW-1185">Reference proteome</keyword>
<evidence type="ECO:0000313" key="3">
    <source>
        <dbReference type="Proteomes" id="UP001597283"/>
    </source>
</evidence>
<gene>
    <name evidence="2" type="ORF">ACFSC3_19760</name>
</gene>
<reference evidence="3" key="1">
    <citation type="journal article" date="2019" name="Int. J. Syst. Evol. Microbiol.">
        <title>The Global Catalogue of Microorganisms (GCM) 10K type strain sequencing project: providing services to taxonomists for standard genome sequencing and annotation.</title>
        <authorList>
            <consortium name="The Broad Institute Genomics Platform"/>
            <consortium name="The Broad Institute Genome Sequencing Center for Infectious Disease"/>
            <person name="Wu L."/>
            <person name="Ma J."/>
        </authorList>
    </citation>
    <scope>NUCLEOTIDE SEQUENCE [LARGE SCALE GENOMIC DNA]</scope>
    <source>
        <strain evidence="3">Q85</strain>
    </source>
</reference>
<protein>
    <submittedName>
        <fullName evidence="2">DUF6894 family protein</fullName>
    </submittedName>
</protein>
<dbReference type="Pfam" id="PF21834">
    <property type="entry name" value="DUF6894"/>
    <property type="match status" value="1"/>
</dbReference>
<evidence type="ECO:0000259" key="1">
    <source>
        <dbReference type="Pfam" id="PF21834"/>
    </source>
</evidence>
<organism evidence="2 3">
    <name type="scientific">Sphingomonas floccifaciens</name>
    <dbReference type="NCBI Taxonomy" id="1844115"/>
    <lineage>
        <taxon>Bacteria</taxon>
        <taxon>Pseudomonadati</taxon>
        <taxon>Pseudomonadota</taxon>
        <taxon>Alphaproteobacteria</taxon>
        <taxon>Sphingomonadales</taxon>
        <taxon>Sphingomonadaceae</taxon>
        <taxon>Sphingomonas</taxon>
    </lineage>
</organism>
<sequence>MERYRFQFGDNDGLAAEAIESDHGSDDDAMCEAAHTAAEMLKEQAHAAKGLRTFSLAVHRLGGAPVGAIKIDISQAEDRL</sequence>
<proteinExistence type="predicted"/>
<comment type="caution">
    <text evidence="2">The sequence shown here is derived from an EMBL/GenBank/DDBJ whole genome shotgun (WGS) entry which is preliminary data.</text>
</comment>
<accession>A0ABW4NI16</accession>
<dbReference type="InterPro" id="IPR054189">
    <property type="entry name" value="DUF6894"/>
</dbReference>